<reference evidence="2" key="1">
    <citation type="submission" date="2018-04" db="EMBL/GenBank/DDBJ databases">
        <title>Comparative Analysis of Homologous Sequences of Saccharum officinarum and Saccharum spontaneum Reveals Independent Polyploidization Events.</title>
        <authorList>
            <person name="Sharma A."/>
            <person name="Song J."/>
            <person name="Lin Q."/>
            <person name="Singh R."/>
            <person name="Ramos N."/>
            <person name="Wang K."/>
            <person name="Zhang J."/>
            <person name="Ming R."/>
            <person name="Yu Q."/>
        </authorList>
    </citation>
    <scope>NUCLEOTIDE SEQUENCE</scope>
</reference>
<dbReference type="AlphaFoldDB" id="A0A678T4J9"/>
<dbReference type="PANTHER" id="PTHR48127">
    <property type="entry name" value="GRF-TYPE DOMAIN-CONTAINING PROTEIN"/>
    <property type="match status" value="1"/>
</dbReference>
<evidence type="ECO:0000256" key="1">
    <source>
        <dbReference type="SAM" id="MobiDB-lite"/>
    </source>
</evidence>
<proteinExistence type="predicted"/>
<evidence type="ECO:0000313" key="2">
    <source>
        <dbReference type="EMBL" id="AWA44939.1"/>
    </source>
</evidence>
<gene>
    <name evidence="2" type="ORF">SO29L03_000005</name>
</gene>
<accession>A0A678T4J9</accession>
<organism evidence="2">
    <name type="scientific">Saccharum officinarum</name>
    <name type="common">Sugarcane</name>
    <dbReference type="NCBI Taxonomy" id="4547"/>
    <lineage>
        <taxon>Eukaryota</taxon>
        <taxon>Viridiplantae</taxon>
        <taxon>Streptophyta</taxon>
        <taxon>Embryophyta</taxon>
        <taxon>Tracheophyta</taxon>
        <taxon>Spermatophyta</taxon>
        <taxon>Magnoliopsida</taxon>
        <taxon>Liliopsida</taxon>
        <taxon>Poales</taxon>
        <taxon>Poaceae</taxon>
        <taxon>PACMAD clade</taxon>
        <taxon>Panicoideae</taxon>
        <taxon>Andropogonodae</taxon>
        <taxon>Andropogoneae</taxon>
        <taxon>Saccharinae</taxon>
        <taxon>Saccharum</taxon>
        <taxon>Saccharum officinarum species complex</taxon>
    </lineage>
</organism>
<feature type="compositionally biased region" description="Acidic residues" evidence="1">
    <location>
        <begin position="127"/>
        <end position="149"/>
    </location>
</feature>
<feature type="region of interest" description="Disordered" evidence="1">
    <location>
        <begin position="108"/>
        <end position="149"/>
    </location>
</feature>
<dbReference type="EMBL" id="MH182545">
    <property type="protein sequence ID" value="AWA44939.1"/>
    <property type="molecule type" value="Genomic_DNA"/>
</dbReference>
<sequence length="149" mass="17402">MSDRKCKCGIKAREGVVPSELGYGHYCGNAYGGPNELWVGSSCTWEDFDGRGDLMESLKDDVRRRYSVIMPSPTTWNKLVDDFPRETYDFKEEEERRDLAFFHRRDMATFPDEESNDGHLLAPKEKDEDDDEDDDHEDDDDDDHYDPDY</sequence>
<dbReference type="PANTHER" id="PTHR48127:SF1">
    <property type="entry name" value="ZINC FINGER GRF-TYPE DOMAIN-CONTAINING PROTEIN"/>
    <property type="match status" value="1"/>
</dbReference>
<name>A0A678T4J9_SACOF</name>
<protein>
    <submittedName>
        <fullName evidence="2">Uncharacterized protein</fullName>
    </submittedName>
</protein>